<keyword evidence="1 7" id="KW-0963">Cytoplasm</keyword>
<dbReference type="PROSITE" id="PS50164">
    <property type="entry name" value="GIY_YIG"/>
    <property type="match status" value="1"/>
</dbReference>
<dbReference type="AlphaFoldDB" id="A0A1F6TI64"/>
<dbReference type="NCBIfam" id="TIGR00194">
    <property type="entry name" value="uvrC"/>
    <property type="match status" value="1"/>
</dbReference>
<dbReference type="InterPro" id="IPR038476">
    <property type="entry name" value="UvrC_RNase_H_dom_sf"/>
</dbReference>
<sequence length="602" mass="66533">MDAKTLVKSLPTLPGVYRMLDAGGGVLYVGKANNLRQRVRSYFRARGLAPRVQSLARQVAAVDITVTHTENEALLLENNLIKTLQPRYNVLLRDDKSYPYIFVSDDAFPRLTFHRGAKREKGRYFGPYPSAVAVRESLNLLQKVFQLRQCENSFFQNRSRPCLQYQIKRCTAPCVGLIERERYALDVRHVLMFLEGRSQAVIGDLVEKMEQASARRDYEAAAAYRDRIAALKHIQQRQYVAGGGGDVDVLAAVTAHDTACVVVGFIRAGMNLGSKAFFLKAGAASRPEEVAAAFLPQYYLGKTIPGRIYLNRPVADKALLEAAFSRQAGKKIAIIGATRGAPRRWVRMAEINARDALRRHLAGKANLEQRFEAVRAALALDAVPERIECFDVSHTRGEAAVAACVVFDVNGPVKSDYRRFNIEGVTPGDDYAALSQALARRYRRVKEGAGRLPDLLLIDGGKGQVAAAASVMEELQIEGVRPVGVAKGHERKPGNERLFLSGSGRAIILPSDSAALHLIQQIRDEAHRFAIAGHRRRRARARLASPLQDIPGVGDRRRQALLKNLGGLREVARAGVEDLCRVPGISPALAQRIYDNLHEPDR</sequence>
<keyword evidence="5 7" id="KW-0234">DNA repair</keyword>
<evidence type="ECO:0000313" key="12">
    <source>
        <dbReference type="Proteomes" id="UP000179360"/>
    </source>
</evidence>
<dbReference type="Pfam" id="PF14520">
    <property type="entry name" value="HHH_5"/>
    <property type="match status" value="1"/>
</dbReference>
<protein>
    <recommendedName>
        <fullName evidence="7">UvrABC system protein C</fullName>
        <shortName evidence="7">Protein UvrC</shortName>
    </recommendedName>
    <alternativeName>
        <fullName evidence="7">Excinuclease ABC subunit C</fullName>
    </alternativeName>
</protein>
<dbReference type="GO" id="GO:0009432">
    <property type="term" value="P:SOS response"/>
    <property type="evidence" value="ECO:0007669"/>
    <property type="project" value="UniProtKB-UniRule"/>
</dbReference>
<dbReference type="Proteomes" id="UP000179360">
    <property type="component" value="Unassembled WGS sequence"/>
</dbReference>
<dbReference type="SMART" id="SM00465">
    <property type="entry name" value="GIYc"/>
    <property type="match status" value="1"/>
</dbReference>
<comment type="function">
    <text evidence="7">The UvrABC repair system catalyzes the recognition and processing of DNA lesions. UvrC both incises the 5' and 3' sides of the lesion. The N-terminal half is responsible for the 3' incision and the C-terminal half is responsible for the 5' incision.</text>
</comment>
<dbReference type="InterPro" id="IPR036876">
    <property type="entry name" value="UVR_dom_sf"/>
</dbReference>
<dbReference type="Pfam" id="PF08459">
    <property type="entry name" value="UvrC_RNaseH_dom"/>
    <property type="match status" value="1"/>
</dbReference>
<dbReference type="Pfam" id="PF22920">
    <property type="entry name" value="UvrC_RNaseH"/>
    <property type="match status" value="1"/>
</dbReference>
<keyword evidence="2 7" id="KW-0227">DNA damage</keyword>
<evidence type="ECO:0000256" key="5">
    <source>
        <dbReference type="ARBA" id="ARBA00023204"/>
    </source>
</evidence>
<dbReference type="PANTHER" id="PTHR30562">
    <property type="entry name" value="UVRC/OXIDOREDUCTASE"/>
    <property type="match status" value="1"/>
</dbReference>
<organism evidence="11 12">
    <name type="scientific">Candidatus Muproteobacteria bacterium RIFCSPHIGHO2_01_FULL_65_16</name>
    <dbReference type="NCBI Taxonomy" id="1817764"/>
    <lineage>
        <taxon>Bacteria</taxon>
        <taxon>Pseudomonadati</taxon>
        <taxon>Pseudomonadota</taxon>
        <taxon>Candidatus Muproteobacteria</taxon>
    </lineage>
</organism>
<dbReference type="NCBIfam" id="NF001824">
    <property type="entry name" value="PRK00558.1-5"/>
    <property type="match status" value="1"/>
</dbReference>
<feature type="domain" description="UvrC family homology region profile" evidence="10">
    <location>
        <begin position="249"/>
        <end position="472"/>
    </location>
</feature>
<dbReference type="SUPFAM" id="SSF82771">
    <property type="entry name" value="GIY-YIG endonuclease"/>
    <property type="match status" value="1"/>
</dbReference>
<evidence type="ECO:0000256" key="7">
    <source>
        <dbReference type="HAMAP-Rule" id="MF_00203"/>
    </source>
</evidence>
<dbReference type="InterPro" id="IPR050066">
    <property type="entry name" value="UvrABC_protein_C"/>
</dbReference>
<dbReference type="FunFam" id="3.40.1440.10:FF:000001">
    <property type="entry name" value="UvrABC system protein C"/>
    <property type="match status" value="1"/>
</dbReference>
<dbReference type="Gene3D" id="3.40.1440.10">
    <property type="entry name" value="GIY-YIG endonuclease"/>
    <property type="match status" value="1"/>
</dbReference>
<dbReference type="Pfam" id="PF02151">
    <property type="entry name" value="UVR"/>
    <property type="match status" value="1"/>
</dbReference>
<dbReference type="InterPro" id="IPR047296">
    <property type="entry name" value="GIY-YIG_UvrC_Cho"/>
</dbReference>
<accession>A0A1F6TI64</accession>
<dbReference type="InterPro" id="IPR004791">
    <property type="entry name" value="UvrC"/>
</dbReference>
<evidence type="ECO:0000259" key="10">
    <source>
        <dbReference type="PROSITE" id="PS50165"/>
    </source>
</evidence>
<dbReference type="InterPro" id="IPR001162">
    <property type="entry name" value="UvrC_RNase_H_dom"/>
</dbReference>
<keyword evidence="3 7" id="KW-0228">DNA excision</keyword>
<keyword evidence="4 7" id="KW-0267">Excision nuclease</keyword>
<dbReference type="Gene3D" id="4.10.860.10">
    <property type="entry name" value="UVR domain"/>
    <property type="match status" value="1"/>
</dbReference>
<evidence type="ECO:0000256" key="2">
    <source>
        <dbReference type="ARBA" id="ARBA00022763"/>
    </source>
</evidence>
<dbReference type="PROSITE" id="PS50151">
    <property type="entry name" value="UVR"/>
    <property type="match status" value="1"/>
</dbReference>
<dbReference type="EMBL" id="MFSY01000112">
    <property type="protein sequence ID" value="OGI44766.1"/>
    <property type="molecule type" value="Genomic_DNA"/>
</dbReference>
<dbReference type="PANTHER" id="PTHR30562:SF1">
    <property type="entry name" value="UVRABC SYSTEM PROTEIN C"/>
    <property type="match status" value="1"/>
</dbReference>
<dbReference type="SMART" id="SM00278">
    <property type="entry name" value="HhH1"/>
    <property type="match status" value="2"/>
</dbReference>
<dbReference type="GO" id="GO:0006289">
    <property type="term" value="P:nucleotide-excision repair"/>
    <property type="evidence" value="ECO:0007669"/>
    <property type="project" value="UniProtKB-UniRule"/>
</dbReference>
<evidence type="ECO:0000259" key="9">
    <source>
        <dbReference type="PROSITE" id="PS50164"/>
    </source>
</evidence>
<evidence type="ECO:0000256" key="1">
    <source>
        <dbReference type="ARBA" id="ARBA00022490"/>
    </source>
</evidence>
<proteinExistence type="inferred from homology"/>
<comment type="subcellular location">
    <subcellularLocation>
        <location evidence="7">Cytoplasm</location>
    </subcellularLocation>
</comment>
<dbReference type="HAMAP" id="MF_00203">
    <property type="entry name" value="UvrC"/>
    <property type="match status" value="1"/>
</dbReference>
<dbReference type="InterPro" id="IPR010994">
    <property type="entry name" value="RuvA_2-like"/>
</dbReference>
<evidence type="ECO:0000256" key="4">
    <source>
        <dbReference type="ARBA" id="ARBA00022881"/>
    </source>
</evidence>
<evidence type="ECO:0000256" key="6">
    <source>
        <dbReference type="ARBA" id="ARBA00023236"/>
    </source>
</evidence>
<comment type="similarity">
    <text evidence="7">Belongs to the UvrC family.</text>
</comment>
<name>A0A1F6TI64_9PROT</name>
<dbReference type="Gene3D" id="1.10.150.20">
    <property type="entry name" value="5' to 3' exonuclease, C-terminal subdomain"/>
    <property type="match status" value="1"/>
</dbReference>
<evidence type="ECO:0000313" key="11">
    <source>
        <dbReference type="EMBL" id="OGI44766.1"/>
    </source>
</evidence>
<comment type="subunit">
    <text evidence="7">Interacts with UvrB in an incision complex.</text>
</comment>
<dbReference type="SUPFAM" id="SSF47781">
    <property type="entry name" value="RuvA domain 2-like"/>
    <property type="match status" value="1"/>
</dbReference>
<dbReference type="FunFam" id="3.30.420.340:FF:000001">
    <property type="entry name" value="UvrABC system protein C"/>
    <property type="match status" value="1"/>
</dbReference>
<dbReference type="PROSITE" id="PS50165">
    <property type="entry name" value="UVRC"/>
    <property type="match status" value="1"/>
</dbReference>
<feature type="domain" description="UVR" evidence="8">
    <location>
        <begin position="199"/>
        <end position="234"/>
    </location>
</feature>
<dbReference type="InterPro" id="IPR003583">
    <property type="entry name" value="Hlx-hairpin-Hlx_DNA-bd_motif"/>
</dbReference>
<dbReference type="GO" id="GO:0009380">
    <property type="term" value="C:excinuclease repair complex"/>
    <property type="evidence" value="ECO:0007669"/>
    <property type="project" value="InterPro"/>
</dbReference>
<feature type="domain" description="GIY-YIG" evidence="9">
    <location>
        <begin position="12"/>
        <end position="90"/>
    </location>
</feature>
<dbReference type="STRING" id="1817764.A2637_00285"/>
<dbReference type="InterPro" id="IPR001943">
    <property type="entry name" value="UVR_dom"/>
</dbReference>
<evidence type="ECO:0000259" key="8">
    <source>
        <dbReference type="PROSITE" id="PS50151"/>
    </source>
</evidence>
<dbReference type="CDD" id="cd10434">
    <property type="entry name" value="GIY-YIG_UvrC_Cho"/>
    <property type="match status" value="1"/>
</dbReference>
<dbReference type="InterPro" id="IPR035901">
    <property type="entry name" value="GIY-YIG_endonuc_sf"/>
</dbReference>
<gene>
    <name evidence="7" type="primary">uvrC</name>
    <name evidence="11" type="ORF">A2637_00285</name>
</gene>
<dbReference type="GO" id="GO:0003677">
    <property type="term" value="F:DNA binding"/>
    <property type="evidence" value="ECO:0007669"/>
    <property type="project" value="UniProtKB-UniRule"/>
</dbReference>
<keyword evidence="6 7" id="KW-0742">SOS response</keyword>
<reference evidence="11 12" key="1">
    <citation type="journal article" date="2016" name="Nat. Commun.">
        <title>Thousands of microbial genomes shed light on interconnected biogeochemical processes in an aquifer system.</title>
        <authorList>
            <person name="Anantharaman K."/>
            <person name="Brown C.T."/>
            <person name="Hug L.A."/>
            <person name="Sharon I."/>
            <person name="Castelle C.J."/>
            <person name="Probst A.J."/>
            <person name="Thomas B.C."/>
            <person name="Singh A."/>
            <person name="Wilkins M.J."/>
            <person name="Karaoz U."/>
            <person name="Brodie E.L."/>
            <person name="Williams K.H."/>
            <person name="Hubbard S.S."/>
            <person name="Banfield J.F."/>
        </authorList>
    </citation>
    <scope>NUCLEOTIDE SEQUENCE [LARGE SCALE GENOMIC DNA]</scope>
</reference>
<dbReference type="GO" id="GO:0005737">
    <property type="term" value="C:cytoplasm"/>
    <property type="evidence" value="ECO:0007669"/>
    <property type="project" value="UniProtKB-SubCell"/>
</dbReference>
<dbReference type="Gene3D" id="3.30.420.340">
    <property type="entry name" value="UvrC, RNAse H endonuclease domain"/>
    <property type="match status" value="1"/>
</dbReference>
<dbReference type="Pfam" id="PF01541">
    <property type="entry name" value="GIY-YIG"/>
    <property type="match status" value="1"/>
</dbReference>
<dbReference type="GO" id="GO:0009381">
    <property type="term" value="F:excinuclease ABC activity"/>
    <property type="evidence" value="ECO:0007669"/>
    <property type="project" value="UniProtKB-UniRule"/>
</dbReference>
<comment type="caution">
    <text evidence="11">The sequence shown here is derived from an EMBL/GenBank/DDBJ whole genome shotgun (WGS) entry which is preliminary data.</text>
</comment>
<evidence type="ECO:0000256" key="3">
    <source>
        <dbReference type="ARBA" id="ARBA00022769"/>
    </source>
</evidence>
<dbReference type="InterPro" id="IPR000305">
    <property type="entry name" value="GIY-YIG_endonuc"/>
</dbReference>
<dbReference type="SUPFAM" id="SSF46600">
    <property type="entry name" value="C-terminal UvrC-binding domain of UvrB"/>
    <property type="match status" value="1"/>
</dbReference>